<dbReference type="Proteomes" id="UP001228049">
    <property type="component" value="Unassembled WGS sequence"/>
</dbReference>
<protein>
    <submittedName>
        <fullName evidence="3">Tetraspanin-19</fullName>
    </submittedName>
</protein>
<dbReference type="AlphaFoldDB" id="A0AAD9C5K9"/>
<sequence>MKLNVKIQILNFFFQVLNFLFLALGLSVLGLGVWILFGGTLLTVQPSVGLSLLLVGGLVLLVSVLGFLGSEREIRVLLMMFGADRGEDRLMDRIQHSEKCCGRMGPADWLKNSYIITLNLTNPDVLPCSCFDFHRQGNSSWCSNLSQLTPPHSWGNGSYEQENALTIIGMDLGLMLIQMMQMALTVQLYQAFGRRAGLKRVSPLEEEEEEEEEPGQQNYAFTLSDNEYLDPAHNAHHHDYHEPADLGYYHDNQDYHN</sequence>
<feature type="region of interest" description="Disordered" evidence="1">
    <location>
        <begin position="231"/>
        <end position="257"/>
    </location>
</feature>
<dbReference type="Gene3D" id="1.10.1450.10">
    <property type="entry name" value="Tetraspanin"/>
    <property type="match status" value="1"/>
</dbReference>
<evidence type="ECO:0000256" key="2">
    <source>
        <dbReference type="SAM" id="Phobius"/>
    </source>
</evidence>
<dbReference type="GO" id="GO:0016020">
    <property type="term" value="C:membrane"/>
    <property type="evidence" value="ECO:0007669"/>
    <property type="project" value="InterPro"/>
</dbReference>
<feature type="transmembrane region" description="Helical" evidence="2">
    <location>
        <begin position="12"/>
        <end position="37"/>
    </location>
</feature>
<accession>A0AAD9C5K9</accession>
<keyword evidence="2" id="KW-0472">Membrane</keyword>
<dbReference type="PRINTS" id="PR00259">
    <property type="entry name" value="TMFOUR"/>
</dbReference>
<keyword evidence="4" id="KW-1185">Reference proteome</keyword>
<keyword evidence="2" id="KW-0812">Transmembrane</keyword>
<name>A0AAD9C5K9_DISEL</name>
<reference evidence="3" key="1">
    <citation type="submission" date="2023-04" db="EMBL/GenBank/DDBJ databases">
        <title>Chromosome-level genome of Chaenocephalus aceratus.</title>
        <authorList>
            <person name="Park H."/>
        </authorList>
    </citation>
    <scope>NUCLEOTIDE SEQUENCE</scope>
    <source>
        <strain evidence="3">DE</strain>
        <tissue evidence="3">Muscle</tissue>
    </source>
</reference>
<proteinExistence type="predicted"/>
<dbReference type="SUPFAM" id="SSF48652">
    <property type="entry name" value="Tetraspanin"/>
    <property type="match status" value="1"/>
</dbReference>
<evidence type="ECO:0000256" key="1">
    <source>
        <dbReference type="SAM" id="MobiDB-lite"/>
    </source>
</evidence>
<dbReference type="EMBL" id="JASDAP010000010">
    <property type="protein sequence ID" value="KAK1895346.1"/>
    <property type="molecule type" value="Genomic_DNA"/>
</dbReference>
<comment type="caution">
    <text evidence="3">The sequence shown here is derived from an EMBL/GenBank/DDBJ whole genome shotgun (WGS) entry which is preliminary data.</text>
</comment>
<feature type="transmembrane region" description="Helical" evidence="2">
    <location>
        <begin position="49"/>
        <end position="70"/>
    </location>
</feature>
<gene>
    <name evidence="3" type="ORF">KUDE01_020797</name>
</gene>
<organism evidence="3 4">
    <name type="scientific">Dissostichus eleginoides</name>
    <name type="common">Patagonian toothfish</name>
    <name type="synonym">Dissostichus amissus</name>
    <dbReference type="NCBI Taxonomy" id="100907"/>
    <lineage>
        <taxon>Eukaryota</taxon>
        <taxon>Metazoa</taxon>
        <taxon>Chordata</taxon>
        <taxon>Craniata</taxon>
        <taxon>Vertebrata</taxon>
        <taxon>Euteleostomi</taxon>
        <taxon>Actinopterygii</taxon>
        <taxon>Neopterygii</taxon>
        <taxon>Teleostei</taxon>
        <taxon>Neoteleostei</taxon>
        <taxon>Acanthomorphata</taxon>
        <taxon>Eupercaria</taxon>
        <taxon>Perciformes</taxon>
        <taxon>Notothenioidei</taxon>
        <taxon>Nototheniidae</taxon>
        <taxon>Dissostichus</taxon>
    </lineage>
</organism>
<dbReference type="InterPro" id="IPR008952">
    <property type="entry name" value="Tetraspanin_EC2_sf"/>
</dbReference>
<evidence type="ECO:0000313" key="3">
    <source>
        <dbReference type="EMBL" id="KAK1895346.1"/>
    </source>
</evidence>
<evidence type="ECO:0000313" key="4">
    <source>
        <dbReference type="Proteomes" id="UP001228049"/>
    </source>
</evidence>
<keyword evidence="2" id="KW-1133">Transmembrane helix</keyword>